<proteinExistence type="predicted"/>
<dbReference type="InterPro" id="IPR023214">
    <property type="entry name" value="HAD_sf"/>
</dbReference>
<dbReference type="InterPro" id="IPR023198">
    <property type="entry name" value="PGP-like_dom2"/>
</dbReference>
<dbReference type="PANTHER" id="PTHR18901">
    <property type="entry name" value="2-DEOXYGLUCOSE-6-PHOSPHATE PHOSPHATASE 2"/>
    <property type="match status" value="1"/>
</dbReference>
<accession>A0ABR7KJS4</accession>
<organism evidence="1 2">
    <name type="scientific">Holdemanella hominis</name>
    <dbReference type="NCBI Taxonomy" id="2764327"/>
    <lineage>
        <taxon>Bacteria</taxon>
        <taxon>Bacillati</taxon>
        <taxon>Bacillota</taxon>
        <taxon>Erysipelotrichia</taxon>
        <taxon>Erysipelotrichales</taxon>
        <taxon>Erysipelotrichaceae</taxon>
        <taxon>Holdemanella</taxon>
    </lineage>
</organism>
<dbReference type="CDD" id="cd07505">
    <property type="entry name" value="HAD_BPGM-like"/>
    <property type="match status" value="1"/>
</dbReference>
<dbReference type="Pfam" id="PF13419">
    <property type="entry name" value="HAD_2"/>
    <property type="match status" value="1"/>
</dbReference>
<dbReference type="SFLD" id="SFLDS00003">
    <property type="entry name" value="Haloacid_Dehalogenase"/>
    <property type="match status" value="1"/>
</dbReference>
<evidence type="ECO:0000313" key="1">
    <source>
        <dbReference type="EMBL" id="MBC6012979.1"/>
    </source>
</evidence>
<dbReference type="InterPro" id="IPR041492">
    <property type="entry name" value="HAD_2"/>
</dbReference>
<dbReference type="Gene3D" id="1.10.150.240">
    <property type="entry name" value="Putative phosphatase, domain 2"/>
    <property type="match status" value="1"/>
</dbReference>
<dbReference type="RefSeq" id="WP_186999504.1">
    <property type="nucleotide sequence ID" value="NZ_JACRWH010000049.1"/>
</dbReference>
<dbReference type="SUPFAM" id="SSF56784">
    <property type="entry name" value="HAD-like"/>
    <property type="match status" value="1"/>
</dbReference>
<comment type="caution">
    <text evidence="1">The sequence shown here is derived from an EMBL/GenBank/DDBJ whole genome shotgun (WGS) entry which is preliminary data.</text>
</comment>
<evidence type="ECO:0000313" key="2">
    <source>
        <dbReference type="Proteomes" id="UP000649075"/>
    </source>
</evidence>
<dbReference type="SFLD" id="SFLDG01129">
    <property type="entry name" value="C1.5:_HAD__Beta-PGM__Phosphata"/>
    <property type="match status" value="1"/>
</dbReference>
<dbReference type="NCBIfam" id="TIGR01509">
    <property type="entry name" value="HAD-SF-IA-v3"/>
    <property type="match status" value="1"/>
</dbReference>
<dbReference type="EMBL" id="JACRWH010000049">
    <property type="protein sequence ID" value="MBC6012979.1"/>
    <property type="molecule type" value="Genomic_DNA"/>
</dbReference>
<dbReference type="PANTHER" id="PTHR18901:SF38">
    <property type="entry name" value="PSEUDOURIDINE-5'-PHOSPHATASE"/>
    <property type="match status" value="1"/>
</dbReference>
<dbReference type="Proteomes" id="UP000649075">
    <property type="component" value="Unassembled WGS sequence"/>
</dbReference>
<sequence>MIINTIIFDMDGLMFDTENLYIDVFEDICNKNNYSFPRKYLLGMLGASDINLSKYEKEYPWIKEMFKLTNENLASYYDKRFAVAGSANKYGLKEIHDYLKKNGYKICIASSSRLAYIQKLVANCGFDFQADLILSSKGFCQSKPAPDIFLACAKKMGVKPENCLVLEDSKNGIRAAYNANMRRVWIPDQVLFNEEDMKYVDLQCENLKEVIDILEAM</sequence>
<dbReference type="NCBIfam" id="TIGR01549">
    <property type="entry name" value="HAD-SF-IA-v1"/>
    <property type="match status" value="1"/>
</dbReference>
<dbReference type="InterPro" id="IPR036412">
    <property type="entry name" value="HAD-like_sf"/>
</dbReference>
<dbReference type="InterPro" id="IPR006439">
    <property type="entry name" value="HAD-SF_hydro_IA"/>
</dbReference>
<protein>
    <submittedName>
        <fullName evidence="1">HAD family phosphatase</fullName>
    </submittedName>
</protein>
<name>A0ABR7KJS4_9FIRM</name>
<keyword evidence="2" id="KW-1185">Reference proteome</keyword>
<reference evidence="1 2" key="1">
    <citation type="submission" date="2020-08" db="EMBL/GenBank/DDBJ databases">
        <authorList>
            <person name="Liu C."/>
            <person name="Sun Q."/>
        </authorList>
    </citation>
    <scope>NUCLEOTIDE SEQUENCE [LARGE SCALE GENOMIC DNA]</scope>
    <source>
        <strain evidence="1 2">L34</strain>
    </source>
</reference>
<dbReference type="Gene3D" id="3.40.50.1000">
    <property type="entry name" value="HAD superfamily/HAD-like"/>
    <property type="match status" value="1"/>
</dbReference>
<gene>
    <name evidence="1" type="ORF">H8911_09680</name>
</gene>